<evidence type="ECO:0000313" key="3">
    <source>
        <dbReference type="EMBL" id="SCL40832.1"/>
    </source>
</evidence>
<keyword evidence="2" id="KW-0812">Transmembrane</keyword>
<dbReference type="AlphaFoldDB" id="A0A1C6TGZ1"/>
<proteinExistence type="predicted"/>
<feature type="transmembrane region" description="Helical" evidence="2">
    <location>
        <begin position="255"/>
        <end position="277"/>
    </location>
</feature>
<keyword evidence="2" id="KW-1133">Transmembrane helix</keyword>
<evidence type="ECO:0000256" key="1">
    <source>
        <dbReference type="SAM" id="MobiDB-lite"/>
    </source>
</evidence>
<dbReference type="EMBL" id="FMHW01000002">
    <property type="protein sequence ID" value="SCL40832.1"/>
    <property type="molecule type" value="Genomic_DNA"/>
</dbReference>
<evidence type="ECO:0000313" key="4">
    <source>
        <dbReference type="Proteomes" id="UP000198959"/>
    </source>
</evidence>
<feature type="compositionally biased region" description="Basic and acidic residues" evidence="1">
    <location>
        <begin position="388"/>
        <end position="402"/>
    </location>
</feature>
<organism evidence="3 4">
    <name type="scientific">Micromonospora pallida</name>
    <dbReference type="NCBI Taxonomy" id="145854"/>
    <lineage>
        <taxon>Bacteria</taxon>
        <taxon>Bacillati</taxon>
        <taxon>Actinomycetota</taxon>
        <taxon>Actinomycetes</taxon>
        <taxon>Micromonosporales</taxon>
        <taxon>Micromonosporaceae</taxon>
        <taxon>Micromonospora</taxon>
    </lineage>
</organism>
<feature type="transmembrane region" description="Helical" evidence="2">
    <location>
        <begin position="191"/>
        <end position="211"/>
    </location>
</feature>
<dbReference type="Proteomes" id="UP000198959">
    <property type="component" value="Unassembled WGS sequence"/>
</dbReference>
<gene>
    <name evidence="3" type="ORF">GA0074692_6004</name>
</gene>
<feature type="transmembrane region" description="Helical" evidence="2">
    <location>
        <begin position="82"/>
        <end position="107"/>
    </location>
</feature>
<feature type="transmembrane region" description="Helical" evidence="2">
    <location>
        <begin position="223"/>
        <end position="243"/>
    </location>
</feature>
<feature type="compositionally biased region" description="Low complexity" evidence="1">
    <location>
        <begin position="311"/>
        <end position="320"/>
    </location>
</feature>
<evidence type="ECO:0000256" key="2">
    <source>
        <dbReference type="SAM" id="Phobius"/>
    </source>
</evidence>
<name>A0A1C6TGZ1_9ACTN</name>
<keyword evidence="2" id="KW-0472">Membrane</keyword>
<dbReference type="STRING" id="145854.GA0074692_6004"/>
<keyword evidence="4" id="KW-1185">Reference proteome</keyword>
<protein>
    <submittedName>
        <fullName evidence="3">Uncharacterized protein</fullName>
    </submittedName>
</protein>
<feature type="region of interest" description="Disordered" evidence="1">
    <location>
        <begin position="306"/>
        <end position="549"/>
    </location>
</feature>
<feature type="transmembrane region" description="Helical" evidence="2">
    <location>
        <begin position="52"/>
        <end position="70"/>
    </location>
</feature>
<accession>A0A1C6TGZ1</accession>
<reference evidence="4" key="1">
    <citation type="submission" date="2016-06" db="EMBL/GenBank/DDBJ databases">
        <authorList>
            <person name="Varghese N."/>
            <person name="Submissions Spin"/>
        </authorList>
    </citation>
    <scope>NUCLEOTIDE SEQUENCE [LARGE SCALE GENOMIC DNA]</scope>
    <source>
        <strain evidence="4">DSM 43817</strain>
    </source>
</reference>
<dbReference type="OrthoDB" id="3331620at2"/>
<feature type="transmembrane region" description="Helical" evidence="2">
    <location>
        <begin position="147"/>
        <end position="171"/>
    </location>
</feature>
<feature type="transmembrane region" description="Helical" evidence="2">
    <location>
        <begin position="119"/>
        <end position="140"/>
    </location>
</feature>
<sequence length="549" mass="55852">MAIRTWGRSLLVALGVSLLAGASQLGIAYGLGLLRFTRSFADVPGHWPAQLVWVGWLTVGATLIGAVLAERHARRDDLPVTAVVQATIAVAATLGATVVAPLCMLPARNAQVPLANPVLAVAVSALFGALVAAVAAVAVLRYAPVRWNVVATTATLWLFALLSVVPSLGAADPLRAVRLGTLDPTWLAPDTAGRLALVILPGMALACGAAVAGLERRHGRPPLLGIVSGVAGPVLVAVVYLLAGPGRGDDGYQSTPYRAALLAVLAGALGAAGAALLGRPPLTADNLLRWPPLGWGRSRSDAIAPTDILRPLPVDSGVPSVPSPRPTGETDPTPASTGLPPGPDASARSGPDPDPTPVSHQVPTGPDAPWGHVSGSTGAGAAGTSSVDTDREPAGRFPEAPRTEPGLWGAREQPGPSGGAEPGGLNWSLPTQGRHAADEGPARPPSDPTGSVVDTGPVGEAVPTGPAGSTGDQGDPTTGGLRRLRGLLRPDRLRGGSAAGDRPEADETALLPQDEEYVDWVAQLGQPDSAPLEPGERRTLRSTGRHQQD</sequence>
<dbReference type="RefSeq" id="WP_141725439.1">
    <property type="nucleotide sequence ID" value="NZ_FMHW01000002.1"/>
</dbReference>